<evidence type="ECO:0000313" key="2">
    <source>
        <dbReference type="Proteomes" id="UP000016935"/>
    </source>
</evidence>
<evidence type="ECO:0000313" key="1">
    <source>
        <dbReference type="EMBL" id="EOA86841.1"/>
    </source>
</evidence>
<dbReference type="HOGENOM" id="CLU_714030_0_0_1"/>
<dbReference type="GeneID" id="19397319"/>
<proteinExistence type="predicted"/>
<accession>R0IQ38</accession>
<sequence>MGNYFSSRDKDEWKSDVPHATQTGTFCVVCGGPFDLEGEVSNMDPKDPKFEWLYHLRLVGRVEDVEHHVVASTGYSLNNLSDLPEVFLSEPASFRLTGSGYFHIGGPNGQDDVWVDALYYAPDHGTLFPLHDVCLATSCRAIEHHQSRKEDYNRKPALEILAGLLSTSFIQRQQQDGSDGTVKDIFHLSTSCSTYGPRSVLALSGLDHWDGGYEKFYTNPIEQADTNAFVQRILESSPRTKSESKFVQIPSRTHREIECLPKELLDVVCSYLPVPSVIALHQTSKLLALQIPLDANFWQNTLGDGSLHPHIWDLDTKCIEKQLPRPEVTPFDPMTAWDWRSVAKLLATKHFPINGCDDRLVDMPDGFWNRCRIWAIVEEVLREGVFG</sequence>
<dbReference type="InterPro" id="IPR036047">
    <property type="entry name" value="F-box-like_dom_sf"/>
</dbReference>
<evidence type="ECO:0008006" key="3">
    <source>
        <dbReference type="Google" id="ProtNLM"/>
    </source>
</evidence>
<name>R0IQ38_EXST2</name>
<gene>
    <name evidence="1" type="ORF">SETTUDRAFT_153612</name>
</gene>
<dbReference type="RefSeq" id="XP_008025420.1">
    <property type="nucleotide sequence ID" value="XM_008027229.1"/>
</dbReference>
<keyword evidence="2" id="KW-1185">Reference proteome</keyword>
<organism evidence="1 2">
    <name type="scientific">Exserohilum turcicum (strain 28A)</name>
    <name type="common">Northern leaf blight fungus</name>
    <name type="synonym">Setosphaeria turcica</name>
    <dbReference type="NCBI Taxonomy" id="671987"/>
    <lineage>
        <taxon>Eukaryota</taxon>
        <taxon>Fungi</taxon>
        <taxon>Dikarya</taxon>
        <taxon>Ascomycota</taxon>
        <taxon>Pezizomycotina</taxon>
        <taxon>Dothideomycetes</taxon>
        <taxon>Pleosporomycetidae</taxon>
        <taxon>Pleosporales</taxon>
        <taxon>Pleosporineae</taxon>
        <taxon>Pleosporaceae</taxon>
        <taxon>Exserohilum</taxon>
    </lineage>
</organism>
<dbReference type="eggNOG" id="ENOG502SV88">
    <property type="taxonomic scope" value="Eukaryota"/>
</dbReference>
<dbReference type="STRING" id="671987.R0IQ38"/>
<dbReference type="SUPFAM" id="SSF81383">
    <property type="entry name" value="F-box domain"/>
    <property type="match status" value="1"/>
</dbReference>
<dbReference type="AlphaFoldDB" id="R0IQ38"/>
<protein>
    <recommendedName>
        <fullName evidence="3">F-box domain-containing protein</fullName>
    </recommendedName>
</protein>
<dbReference type="EMBL" id="KB908592">
    <property type="protein sequence ID" value="EOA86841.1"/>
    <property type="molecule type" value="Genomic_DNA"/>
</dbReference>
<dbReference type="OrthoDB" id="3932329at2759"/>
<reference evidence="1 2" key="1">
    <citation type="journal article" date="2012" name="PLoS Pathog.">
        <title>Diverse lifestyles and strategies of plant pathogenesis encoded in the genomes of eighteen Dothideomycetes fungi.</title>
        <authorList>
            <person name="Ohm R.A."/>
            <person name="Feau N."/>
            <person name="Henrissat B."/>
            <person name="Schoch C.L."/>
            <person name="Horwitz B.A."/>
            <person name="Barry K.W."/>
            <person name="Condon B.J."/>
            <person name="Copeland A.C."/>
            <person name="Dhillon B."/>
            <person name="Glaser F."/>
            <person name="Hesse C.N."/>
            <person name="Kosti I."/>
            <person name="LaButti K."/>
            <person name="Lindquist E.A."/>
            <person name="Lucas S."/>
            <person name="Salamov A.A."/>
            <person name="Bradshaw R.E."/>
            <person name="Ciuffetti L."/>
            <person name="Hamelin R.C."/>
            <person name="Kema G.H.J."/>
            <person name="Lawrence C."/>
            <person name="Scott J.A."/>
            <person name="Spatafora J.W."/>
            <person name="Turgeon B.G."/>
            <person name="de Wit P.J.G.M."/>
            <person name="Zhong S."/>
            <person name="Goodwin S.B."/>
            <person name="Grigoriev I.V."/>
        </authorList>
    </citation>
    <scope>NUCLEOTIDE SEQUENCE [LARGE SCALE GENOMIC DNA]</scope>
    <source>
        <strain evidence="2">28A</strain>
    </source>
</reference>
<reference evidence="1 2" key="2">
    <citation type="journal article" date="2013" name="PLoS Genet.">
        <title>Comparative genome structure, secondary metabolite, and effector coding capacity across Cochliobolus pathogens.</title>
        <authorList>
            <person name="Condon B.J."/>
            <person name="Leng Y."/>
            <person name="Wu D."/>
            <person name="Bushley K.E."/>
            <person name="Ohm R.A."/>
            <person name="Otillar R."/>
            <person name="Martin J."/>
            <person name="Schackwitz W."/>
            <person name="Grimwood J."/>
            <person name="MohdZainudin N."/>
            <person name="Xue C."/>
            <person name="Wang R."/>
            <person name="Manning V.A."/>
            <person name="Dhillon B."/>
            <person name="Tu Z.J."/>
            <person name="Steffenson B.J."/>
            <person name="Salamov A."/>
            <person name="Sun H."/>
            <person name="Lowry S."/>
            <person name="LaButti K."/>
            <person name="Han J."/>
            <person name="Copeland A."/>
            <person name="Lindquist E."/>
            <person name="Barry K."/>
            <person name="Schmutz J."/>
            <person name="Baker S.E."/>
            <person name="Ciuffetti L.M."/>
            <person name="Grigoriev I.V."/>
            <person name="Zhong S."/>
            <person name="Turgeon B.G."/>
        </authorList>
    </citation>
    <scope>NUCLEOTIDE SEQUENCE [LARGE SCALE GENOMIC DNA]</scope>
    <source>
        <strain evidence="2">28A</strain>
    </source>
</reference>
<dbReference type="Proteomes" id="UP000016935">
    <property type="component" value="Unassembled WGS sequence"/>
</dbReference>